<gene>
    <name evidence="4" type="ORF">F1C12_07210</name>
</gene>
<dbReference type="Pfam" id="PF12804">
    <property type="entry name" value="NTP_transf_3"/>
    <property type="match status" value="1"/>
</dbReference>
<dbReference type="Gene3D" id="3.90.550.10">
    <property type="entry name" value="Spore Coat Polysaccharide Biosynthesis Protein SpsA, Chain A"/>
    <property type="match status" value="1"/>
</dbReference>
<dbReference type="PANTHER" id="PTHR19136">
    <property type="entry name" value="MOLYBDENUM COFACTOR GUANYLYLTRANSFERASE"/>
    <property type="match status" value="1"/>
</dbReference>
<sequence length="209" mass="21386">MSRTTGRVVSPPGPCQAGAVAPTPPPPAAIVIAGGRSTRFGSDKLLAEVDGRTLLQRTMEAVSGCATVVLVSATNETVPRGVVIVSEYPRWGGPCAGIAAGVAALPETTTETLIVSADLARPASAVAALHAIETGVLADQDGNVQWLLARVPVPALGAQLAKLDADGGAAGRPVRALIGHLGLPIVPTHRDAVADIDEQHDLDYLKERH</sequence>
<evidence type="ECO:0000313" key="5">
    <source>
        <dbReference type="Proteomes" id="UP000515511"/>
    </source>
</evidence>
<dbReference type="EMBL" id="CP043641">
    <property type="protein sequence ID" value="QNE34940.1"/>
    <property type="molecule type" value="Genomic_DNA"/>
</dbReference>
<name>A0A7G6Y8X5_9MICO</name>
<dbReference type="InterPro" id="IPR029044">
    <property type="entry name" value="Nucleotide-diphossugar_trans"/>
</dbReference>
<evidence type="ECO:0000256" key="2">
    <source>
        <dbReference type="SAM" id="MobiDB-lite"/>
    </source>
</evidence>
<proteinExistence type="predicted"/>
<dbReference type="GO" id="GO:0016779">
    <property type="term" value="F:nucleotidyltransferase activity"/>
    <property type="evidence" value="ECO:0007669"/>
    <property type="project" value="UniProtKB-ARBA"/>
</dbReference>
<dbReference type="AlphaFoldDB" id="A0A7G6Y8X5"/>
<feature type="domain" description="MobA-like NTP transferase" evidence="3">
    <location>
        <begin position="29"/>
        <end position="169"/>
    </location>
</feature>
<evidence type="ECO:0000259" key="3">
    <source>
        <dbReference type="Pfam" id="PF12804"/>
    </source>
</evidence>
<evidence type="ECO:0000256" key="1">
    <source>
        <dbReference type="ARBA" id="ARBA00022679"/>
    </source>
</evidence>
<dbReference type="KEGG" id="lse:F1C12_07210"/>
<dbReference type="Proteomes" id="UP000515511">
    <property type="component" value="Chromosome"/>
</dbReference>
<keyword evidence="1 4" id="KW-0808">Transferase</keyword>
<protein>
    <submittedName>
        <fullName evidence="4">NTP transferase domain-containing protein</fullName>
    </submittedName>
</protein>
<reference evidence="5" key="1">
    <citation type="submission" date="2019-09" db="EMBL/GenBank/DDBJ databases">
        <title>Antimicrobial potential of Antarctic Bacteria.</title>
        <authorList>
            <person name="Benaud N."/>
            <person name="Edwards R.J."/>
            <person name="Ferrari B.C."/>
        </authorList>
    </citation>
    <scope>NUCLEOTIDE SEQUENCE [LARGE SCALE GENOMIC DNA]</scope>
    <source>
        <strain evidence="5">INR9</strain>
    </source>
</reference>
<organism evidence="4 5">
    <name type="scientific">Leifsonia shinshuensis</name>
    <dbReference type="NCBI Taxonomy" id="150026"/>
    <lineage>
        <taxon>Bacteria</taxon>
        <taxon>Bacillati</taxon>
        <taxon>Actinomycetota</taxon>
        <taxon>Actinomycetes</taxon>
        <taxon>Micrococcales</taxon>
        <taxon>Microbacteriaceae</taxon>
        <taxon>Leifsonia</taxon>
    </lineage>
</organism>
<evidence type="ECO:0000313" key="4">
    <source>
        <dbReference type="EMBL" id="QNE34940.1"/>
    </source>
</evidence>
<feature type="region of interest" description="Disordered" evidence="2">
    <location>
        <begin position="1"/>
        <end position="22"/>
    </location>
</feature>
<dbReference type="PANTHER" id="PTHR19136:SF81">
    <property type="entry name" value="MOLYBDENUM COFACTOR GUANYLYLTRANSFERASE"/>
    <property type="match status" value="1"/>
</dbReference>
<dbReference type="SUPFAM" id="SSF53448">
    <property type="entry name" value="Nucleotide-diphospho-sugar transferases"/>
    <property type="match status" value="1"/>
</dbReference>
<dbReference type="InterPro" id="IPR025877">
    <property type="entry name" value="MobA-like_NTP_Trfase"/>
</dbReference>
<accession>A0A7G6Y8X5</accession>